<feature type="compositionally biased region" description="Polar residues" evidence="13">
    <location>
        <begin position="216"/>
        <end position="229"/>
    </location>
</feature>
<sequence>MATGGGGEAPLPNGLNGALQQSNSAGRRASFDEGYFNQHGKTPSNAAVARNQRPAVSSTRPVTTFVDHDVSSYTHPPLSREMSLPDINFSNGNQPIRKKQSGLKGFFKSAFSSSSSTSSSSASSIYNGSASAATSSGIHHHHPPPAAGGRRPSHPPSNPFSSNGNPYYLEPYSEYDGGAPMQRVSSKASLEGGKSRKSSGNLGKWWSNRSHDTSEDSLSTRSPSYTNLARLNGSNPSPLLLSDIHIDDSVSVMAPLTSGSAWVAPDSWNIQPDSPSDAHPAALDPIPPHALKSTADVLLWTDEMYEANGIKPAEEGTIRVFYPSGYFSTITCRMTTTTKELLLAASKKQLITDWTKYNLVVCRNGLERNLDMTDSPLLMVWRWLQQVGYSVATKPDPLEWANHTYLCSFHFKETILSYDSSQRFASMVDVSLAGSNIVAIPVFLFRQADQVERLDLSENLNIKEIPLDLSQSMTSLLSLSLAGNEIYQVPKSLHALTSLAILDLSRNRIQSLHSSGLENLVNLIQLDLASNLIEVFPAEIAQNLKRIQVLNLSNNRIINFPTDLCRYVGESLQRLDMSFNAMRATIPEVIGELKALKYLRLHGNAFYGGLPRRFTELKELVEVDLRGNQLGELKGEEIMVMDVLAELPKLNIIKMDGNRIRQAGKWASLSHRHHGPAAQDVDDIFPEQWQMDHEVGTPIDEADDDDPRVLLEIQNATYLSLAYQADLYSARPLIFRIINSSGSLTHLNISYCGIETLPHTIFERLQGLTYLDVSGNALRKLPPLSGTAGDGLFKLQELHAGNNNLMEIPDDVGELEELAILDVQANQLVELPPDIWRCKSLRVLNCTDNFLERFPPVPDDTIATRYRLSSRRLSDEVPQLPPLSRSLESLYVAGNRLGDDIYQSLYLLPCLTILSMADNLITDLAPWFISDPHPGLKLSWFGRLRELYLSGNNISAIPPEVGNMIHLRWLFLNGNRLPTVAHELSKISNLAALDLGTQLGSRGEGNALRYNVNNVPYEWNWNLNRELRYLNFSGNKRLEIKASSAPVYPTISPLPSRGLMARSGSSTSLLHLSLSLQSQQQQHATPPSTPNISDLADFSQLKHIRVLGLMDVNCTINVLEETEERRVRTTSSDLALAGLPGGVIRYGVADVLSRPAEDRNSNMVPVLEDSGFFSTWDLVVPQFRGREHEALFGLFDGRGTRGGAKLGRRLFENFPKVFQMELNRVENDIKKFNNSRGDYGLPIVLEQSAIEIAIRKTFLTVNKMMANTYFNATTKGHPMARKGSSSSIDEEAANSLENDPYRKLRKRSDGQIIPATEIYGCSGVIAYLYSTPIPGSHERTKTQLYIANVGDCVAVLSKTGGQANVLSRHHGTNVDTLGRPPGAFLRVKSHQTTSVQSSMPGSPISPSAVPDVGDVPVSSSVVLKYLPMVDDPSPQRSFNRQDLFWRLAELQRVHESGGWLSSSSLINGLLDMSRAFGYYEFLGPITADPAIRMVELDVGDDDMDKASVMSGGSTDLGPGTDEFVVLTSGAVWRAMRCAGTYEDGAQKIVEVARSTFGGLPDASGSVLPGMIPVTSHRLGGMYLKPMTGDLRRPSNVINPPYHAPSINYPAVGGTAMGSTSWSTAASKVRDYALSLGGTHGPDEHGGGYLVMILGLQDLARRAAWYNAVGPRRRSSASGESTILEARRGSAVKKDIEPPFGRLALVFTDIKSSTELWERQPKVMQRAIRIHNAIMRDALRRTGGYEVKTEGDAFMVAFQSMLPALEFCLTVQTQLVRADWPAEILSAQDGQVVWHDDVDTSSSSSSPANSNSSSATATFDEHTRLVLRGLSVRMGIHFGTPLGEADPITGRMDYFGPMVNRAARIAARAQGGQILMSFDAMREFKRRFSRAGGSIEKAIRDGEDFTDRVRPADADVLVVPPGRERDDEIARIKKQGMNVWNIGEVQLKGLETPELLHAIYPRDLAIRHSYILLLIGHRYKEIEKHTLHLQPLDPNEVKQFGNVLLRLEDVQSGGTGTYNADAKNAWKYEWKLDKSVESDRDSLVDTLLEIVERLEMTVEALGKKC</sequence>
<evidence type="ECO:0000256" key="13">
    <source>
        <dbReference type="SAM" id="MobiDB-lite"/>
    </source>
</evidence>
<dbReference type="SUPFAM" id="SSF52058">
    <property type="entry name" value="L domain-like"/>
    <property type="match status" value="2"/>
</dbReference>
<dbReference type="InterPro" id="IPR055071">
    <property type="entry name" value="RA_PHLPP-like"/>
</dbReference>
<dbReference type="Pfam" id="PF00481">
    <property type="entry name" value="PP2C"/>
    <property type="match status" value="2"/>
</dbReference>
<keyword evidence="6" id="KW-0479">Metal-binding</keyword>
<dbReference type="PROSITE" id="PS50125">
    <property type="entry name" value="GUANYLATE_CYCLASE_2"/>
    <property type="match status" value="1"/>
</dbReference>
<dbReference type="PANTHER" id="PTHR48051:SF54">
    <property type="entry name" value="LEUCINE-RICH REPEAT-CONTAINING PROTEIN"/>
    <property type="match status" value="1"/>
</dbReference>
<keyword evidence="5" id="KW-0433">Leucine-rich repeat</keyword>
<feature type="region of interest" description="Disordered" evidence="13">
    <location>
        <begin position="1"/>
        <end position="96"/>
    </location>
</feature>
<evidence type="ECO:0000256" key="11">
    <source>
        <dbReference type="ARBA" id="ARBA00032597"/>
    </source>
</evidence>
<evidence type="ECO:0000256" key="8">
    <source>
        <dbReference type="ARBA" id="ARBA00022842"/>
    </source>
</evidence>
<dbReference type="InterPro" id="IPR001054">
    <property type="entry name" value="A/G_cyclase"/>
</dbReference>
<comment type="catalytic activity">
    <reaction evidence="1">
        <text>ATP = 3',5'-cyclic AMP + diphosphate</text>
        <dbReference type="Rhea" id="RHEA:15389"/>
        <dbReference type="ChEBI" id="CHEBI:30616"/>
        <dbReference type="ChEBI" id="CHEBI:33019"/>
        <dbReference type="ChEBI" id="CHEBI:58165"/>
        <dbReference type="EC" id="4.6.1.1"/>
    </reaction>
</comment>
<dbReference type="OrthoDB" id="2021138at2759"/>
<dbReference type="SMART" id="SM00044">
    <property type="entry name" value="CYCc"/>
    <property type="match status" value="1"/>
</dbReference>
<evidence type="ECO:0000313" key="17">
    <source>
        <dbReference type="EMBL" id="TPX35986.1"/>
    </source>
</evidence>
<dbReference type="InterPro" id="IPR036457">
    <property type="entry name" value="PPM-type-like_dom_sf"/>
</dbReference>
<evidence type="ECO:0000256" key="5">
    <source>
        <dbReference type="ARBA" id="ARBA00022614"/>
    </source>
</evidence>
<evidence type="ECO:0000259" key="15">
    <source>
        <dbReference type="PROSITE" id="PS50200"/>
    </source>
</evidence>
<dbReference type="GO" id="GO:0005737">
    <property type="term" value="C:cytoplasm"/>
    <property type="evidence" value="ECO:0007669"/>
    <property type="project" value="TreeGrafter"/>
</dbReference>
<dbReference type="Gene3D" id="3.30.70.1230">
    <property type="entry name" value="Nucleotide cyclase"/>
    <property type="match status" value="1"/>
</dbReference>
<dbReference type="InterPro" id="IPR000159">
    <property type="entry name" value="RA_dom"/>
</dbReference>
<evidence type="ECO:0000256" key="2">
    <source>
        <dbReference type="ARBA" id="ARBA00005381"/>
    </source>
</evidence>
<feature type="domain" description="Guanylate cyclase" evidence="14">
    <location>
        <begin position="1703"/>
        <end position="1865"/>
    </location>
</feature>
<dbReference type="GeneID" id="42003059"/>
<comment type="similarity">
    <text evidence="2">Belongs to the adenylyl cyclase class-3 family.</text>
</comment>
<accession>A0A507CD62</accession>
<feature type="region of interest" description="Disordered" evidence="13">
    <location>
        <begin position="112"/>
        <end position="230"/>
    </location>
</feature>
<dbReference type="PANTHER" id="PTHR48051">
    <property type="match status" value="1"/>
</dbReference>
<dbReference type="GO" id="GO:0004016">
    <property type="term" value="F:adenylate cyclase activity"/>
    <property type="evidence" value="ECO:0007669"/>
    <property type="project" value="UniProtKB-EC"/>
</dbReference>
<feature type="compositionally biased region" description="Low complexity" evidence="13">
    <location>
        <begin position="112"/>
        <end position="133"/>
    </location>
</feature>
<dbReference type="PROSITE" id="PS51450">
    <property type="entry name" value="LRR"/>
    <property type="match status" value="3"/>
</dbReference>
<evidence type="ECO:0000256" key="10">
    <source>
        <dbReference type="ARBA" id="ARBA00023239"/>
    </source>
</evidence>
<dbReference type="InterPro" id="IPR001932">
    <property type="entry name" value="PPM-type_phosphatase-like_dom"/>
</dbReference>
<dbReference type="InterPro" id="IPR001611">
    <property type="entry name" value="Leu-rich_rpt"/>
</dbReference>
<feature type="compositionally biased region" description="Low complexity" evidence="13">
    <location>
        <begin position="1799"/>
        <end position="1816"/>
    </location>
</feature>
<keyword evidence="18" id="KW-1185">Reference proteome</keyword>
<dbReference type="InterPro" id="IPR032675">
    <property type="entry name" value="LRR_dom_sf"/>
</dbReference>
<dbReference type="PROSITE" id="PS51746">
    <property type="entry name" value="PPM_2"/>
    <property type="match status" value="1"/>
</dbReference>
<keyword evidence="10" id="KW-0456">Lyase</keyword>
<dbReference type="SMART" id="SM00369">
    <property type="entry name" value="LRR_TYP"/>
    <property type="match status" value="12"/>
</dbReference>
<dbReference type="SUPFAM" id="SSF55073">
    <property type="entry name" value="Nucleotide cyclase"/>
    <property type="match status" value="1"/>
</dbReference>
<evidence type="ECO:0000256" key="4">
    <source>
        <dbReference type="ARBA" id="ARBA00021420"/>
    </source>
</evidence>
<dbReference type="SMART" id="SM00314">
    <property type="entry name" value="RA"/>
    <property type="match status" value="1"/>
</dbReference>
<dbReference type="Pfam" id="PF13855">
    <property type="entry name" value="LRR_8"/>
    <property type="match status" value="3"/>
</dbReference>
<proteinExistence type="inferred from homology"/>
<evidence type="ECO:0000256" key="3">
    <source>
        <dbReference type="ARBA" id="ARBA00012201"/>
    </source>
</evidence>
<dbReference type="InterPro" id="IPR029787">
    <property type="entry name" value="Nucleotide_cyclase"/>
</dbReference>
<keyword evidence="9" id="KW-0115">cAMP biosynthesis</keyword>
<comment type="caution">
    <text evidence="17">The sequence shown here is derived from an EMBL/GenBank/DDBJ whole genome shotgun (WGS) entry which is preliminary data.</text>
</comment>
<dbReference type="Proteomes" id="UP000319731">
    <property type="component" value="Unassembled WGS sequence"/>
</dbReference>
<keyword evidence="7" id="KW-0677">Repeat</keyword>
<organism evidence="17 18">
    <name type="scientific">Synchytrium microbalum</name>
    <dbReference type="NCBI Taxonomy" id="1806994"/>
    <lineage>
        <taxon>Eukaryota</taxon>
        <taxon>Fungi</taxon>
        <taxon>Fungi incertae sedis</taxon>
        <taxon>Chytridiomycota</taxon>
        <taxon>Chytridiomycota incertae sedis</taxon>
        <taxon>Chytridiomycetes</taxon>
        <taxon>Synchytriales</taxon>
        <taxon>Synchytriaceae</taxon>
        <taxon>Synchytrium</taxon>
    </lineage>
</organism>
<dbReference type="SMART" id="SM00364">
    <property type="entry name" value="LRR_BAC"/>
    <property type="match status" value="5"/>
</dbReference>
<dbReference type="GO" id="GO:0035556">
    <property type="term" value="P:intracellular signal transduction"/>
    <property type="evidence" value="ECO:0007669"/>
    <property type="project" value="InterPro"/>
</dbReference>
<dbReference type="InterPro" id="IPR050216">
    <property type="entry name" value="LRR_domain-containing"/>
</dbReference>
<evidence type="ECO:0000256" key="9">
    <source>
        <dbReference type="ARBA" id="ARBA00022998"/>
    </source>
</evidence>
<dbReference type="RefSeq" id="XP_031026371.1">
    <property type="nucleotide sequence ID" value="XM_031167762.1"/>
</dbReference>
<gene>
    <name evidence="17" type="ORF">SmJEL517_g01834</name>
</gene>
<reference evidence="17 18" key="1">
    <citation type="journal article" date="2019" name="Sci. Rep.">
        <title>Comparative genomics of chytrid fungi reveal insights into the obligate biotrophic and pathogenic lifestyle of Synchytrium endobioticum.</title>
        <authorList>
            <person name="van de Vossenberg B.T.L.H."/>
            <person name="Warris S."/>
            <person name="Nguyen H.D.T."/>
            <person name="van Gent-Pelzer M.P.E."/>
            <person name="Joly D.L."/>
            <person name="van de Geest H.C."/>
            <person name="Bonants P.J.M."/>
            <person name="Smith D.S."/>
            <person name="Levesque C.A."/>
            <person name="van der Lee T.A.J."/>
        </authorList>
    </citation>
    <scope>NUCLEOTIDE SEQUENCE [LARGE SCALE GENOMIC DNA]</scope>
    <source>
        <strain evidence="17 18">JEL517</strain>
    </source>
</reference>
<dbReference type="CDD" id="cd07302">
    <property type="entry name" value="CHD"/>
    <property type="match status" value="1"/>
</dbReference>
<evidence type="ECO:0000256" key="6">
    <source>
        <dbReference type="ARBA" id="ARBA00022723"/>
    </source>
</evidence>
<dbReference type="PROSITE" id="PS50200">
    <property type="entry name" value="RA"/>
    <property type="match status" value="1"/>
</dbReference>
<feature type="region of interest" description="Disordered" evidence="13">
    <location>
        <begin position="1275"/>
        <end position="1295"/>
    </location>
</feature>
<dbReference type="EC" id="4.6.1.1" evidence="3"/>
<dbReference type="Gene3D" id="3.60.40.10">
    <property type="entry name" value="PPM-type phosphatase domain"/>
    <property type="match status" value="1"/>
</dbReference>
<evidence type="ECO:0000259" key="14">
    <source>
        <dbReference type="PROSITE" id="PS50125"/>
    </source>
</evidence>
<dbReference type="SMART" id="SM00365">
    <property type="entry name" value="LRR_SD22"/>
    <property type="match status" value="6"/>
</dbReference>
<dbReference type="Pfam" id="PF23010">
    <property type="entry name" value="RA_3"/>
    <property type="match status" value="1"/>
</dbReference>
<dbReference type="Pfam" id="PF00211">
    <property type="entry name" value="Guanylate_cyc"/>
    <property type="match status" value="1"/>
</dbReference>
<dbReference type="GO" id="GO:0006171">
    <property type="term" value="P:cAMP biosynthetic process"/>
    <property type="evidence" value="ECO:0007669"/>
    <property type="project" value="UniProtKB-KW"/>
</dbReference>
<evidence type="ECO:0000256" key="7">
    <source>
        <dbReference type="ARBA" id="ARBA00022737"/>
    </source>
</evidence>
<name>A0A507CD62_9FUNG</name>
<evidence type="ECO:0000313" key="18">
    <source>
        <dbReference type="Proteomes" id="UP000319731"/>
    </source>
</evidence>
<dbReference type="EMBL" id="QEAO01000006">
    <property type="protein sequence ID" value="TPX35986.1"/>
    <property type="molecule type" value="Genomic_DNA"/>
</dbReference>
<dbReference type="SUPFAM" id="SSF81606">
    <property type="entry name" value="PP2C-like"/>
    <property type="match status" value="1"/>
</dbReference>
<protein>
    <recommendedName>
        <fullName evidence="4">Adenylate cyclase</fullName>
        <ecNumber evidence="3">4.6.1.1</ecNumber>
    </recommendedName>
    <alternativeName>
        <fullName evidence="11">ATP pyrophosphate-lyase</fullName>
    </alternativeName>
    <alternativeName>
        <fullName evidence="12">Adenylyl cyclase</fullName>
    </alternativeName>
</protein>
<evidence type="ECO:0000256" key="12">
    <source>
        <dbReference type="ARBA" id="ARBA00032637"/>
    </source>
</evidence>
<feature type="domain" description="PPM-type phosphatase" evidence="16">
    <location>
        <begin position="1145"/>
        <end position="1655"/>
    </location>
</feature>
<feature type="domain" description="Ras-associating" evidence="15">
    <location>
        <begin position="314"/>
        <end position="416"/>
    </location>
</feature>
<evidence type="ECO:0000259" key="16">
    <source>
        <dbReference type="PROSITE" id="PS51746"/>
    </source>
</evidence>
<dbReference type="SMART" id="SM00332">
    <property type="entry name" value="PP2Cc"/>
    <property type="match status" value="1"/>
</dbReference>
<dbReference type="InterPro" id="IPR003591">
    <property type="entry name" value="Leu-rich_rpt_typical-subtyp"/>
</dbReference>
<evidence type="ECO:0000256" key="1">
    <source>
        <dbReference type="ARBA" id="ARBA00001593"/>
    </source>
</evidence>
<feature type="region of interest" description="Disordered" evidence="13">
    <location>
        <begin position="1796"/>
        <end position="1816"/>
    </location>
</feature>
<dbReference type="GO" id="GO:0046872">
    <property type="term" value="F:metal ion binding"/>
    <property type="evidence" value="ECO:0007669"/>
    <property type="project" value="UniProtKB-KW"/>
</dbReference>
<dbReference type="Gene3D" id="3.80.10.10">
    <property type="entry name" value="Ribonuclease Inhibitor"/>
    <property type="match status" value="3"/>
</dbReference>
<dbReference type="STRING" id="1806994.A0A507CD62"/>
<keyword evidence="8" id="KW-0460">Magnesium</keyword>